<protein>
    <recommendedName>
        <fullName evidence="3">Sulfotransferase domain-containing protein</fullName>
    </recommendedName>
</protein>
<dbReference type="PANTHER" id="PTHR10605">
    <property type="entry name" value="HEPARAN SULFATE SULFOTRANSFERASE"/>
    <property type="match status" value="1"/>
</dbReference>
<evidence type="ECO:0000313" key="4">
    <source>
        <dbReference type="EMBL" id="MCS3952398.1"/>
    </source>
</evidence>
<dbReference type="RefSeq" id="WP_259082127.1">
    <property type="nucleotide sequence ID" value="NZ_JANTZN010000009.1"/>
</dbReference>
<keyword evidence="2" id="KW-0325">Glycoprotein</keyword>
<accession>A0A9X2Z567</accession>
<dbReference type="PANTHER" id="PTHR10605:SF56">
    <property type="entry name" value="BIFUNCTIONAL HEPARAN SULFATE N-DEACETYLASE_N-SULFOTRANSFERASE"/>
    <property type="match status" value="1"/>
</dbReference>
<evidence type="ECO:0000256" key="2">
    <source>
        <dbReference type="ARBA" id="ARBA00023180"/>
    </source>
</evidence>
<proteinExistence type="predicted"/>
<evidence type="ECO:0000259" key="3">
    <source>
        <dbReference type="Pfam" id="PF00685"/>
    </source>
</evidence>
<dbReference type="InterPro" id="IPR027417">
    <property type="entry name" value="P-loop_NTPase"/>
</dbReference>
<sequence>MNYPNFLIAGVPKSGTTTLWKNLCQHPNIFLPSLKEPHFFVTVPDDWARAKPVDTIDVYRSLFEPATSEAAVGEASPGYFSSQEAPTRIRKVLGVPQIIFVFRNPIERAFSHFLFSLQNGLEPGSATFRSAIQNDTVQLANSVRHRPYVNIGYYYDHLQRWTSIFDRKAIKIMFFDDLNDDEVAFTQSVYDFLGVDDSFVPETGVAHAKSGLPKSRRLHSLVNSTGPLRRTLKAWCPEWLLQEIRGALTSARTTVKNWNLKKPALPEKQYRKLADRYQSDIYQLEKETGRDLSHWLSPTS</sequence>
<dbReference type="InterPro" id="IPR037359">
    <property type="entry name" value="NST/OST"/>
</dbReference>
<keyword evidence="1" id="KW-0808">Transferase</keyword>
<evidence type="ECO:0000313" key="5">
    <source>
        <dbReference type="Proteomes" id="UP001155010"/>
    </source>
</evidence>
<dbReference type="Gene3D" id="3.40.50.300">
    <property type="entry name" value="P-loop containing nucleotide triphosphate hydrolases"/>
    <property type="match status" value="1"/>
</dbReference>
<dbReference type="Proteomes" id="UP001155010">
    <property type="component" value="Unassembled WGS sequence"/>
</dbReference>
<dbReference type="AlphaFoldDB" id="A0A9X2Z567"/>
<gene>
    <name evidence="4" type="ORF">GGP83_002365</name>
</gene>
<dbReference type="EMBL" id="JANUBB010000009">
    <property type="protein sequence ID" value="MCS3952398.1"/>
    <property type="molecule type" value="Genomic_DNA"/>
</dbReference>
<organism evidence="4 5">
    <name type="scientific">Salinibacter ruber</name>
    <dbReference type="NCBI Taxonomy" id="146919"/>
    <lineage>
        <taxon>Bacteria</taxon>
        <taxon>Pseudomonadati</taxon>
        <taxon>Rhodothermota</taxon>
        <taxon>Rhodothermia</taxon>
        <taxon>Rhodothermales</taxon>
        <taxon>Salinibacteraceae</taxon>
        <taxon>Salinibacter</taxon>
    </lineage>
</organism>
<name>A0A9X2Z567_9BACT</name>
<comment type="caution">
    <text evidence="4">The sequence shown here is derived from an EMBL/GenBank/DDBJ whole genome shotgun (WGS) entry which is preliminary data.</text>
</comment>
<reference evidence="4" key="1">
    <citation type="submission" date="2022-08" db="EMBL/GenBank/DDBJ databases">
        <title>Genomic Encyclopedia of Type Strains, Phase V (KMG-V): Genome sequencing to study the core and pangenomes of soil and plant-associated prokaryotes.</title>
        <authorList>
            <person name="Whitman W."/>
        </authorList>
    </citation>
    <scope>NUCLEOTIDE SEQUENCE</scope>
    <source>
        <strain evidence="4">SP2017</strain>
    </source>
</reference>
<dbReference type="SUPFAM" id="SSF52540">
    <property type="entry name" value="P-loop containing nucleoside triphosphate hydrolases"/>
    <property type="match status" value="1"/>
</dbReference>
<feature type="domain" description="Sulfotransferase" evidence="3">
    <location>
        <begin position="5"/>
        <end position="198"/>
    </location>
</feature>
<dbReference type="InterPro" id="IPR000863">
    <property type="entry name" value="Sulfotransferase_dom"/>
</dbReference>
<dbReference type="Pfam" id="PF00685">
    <property type="entry name" value="Sulfotransfer_1"/>
    <property type="match status" value="1"/>
</dbReference>
<dbReference type="GO" id="GO:0008146">
    <property type="term" value="F:sulfotransferase activity"/>
    <property type="evidence" value="ECO:0007669"/>
    <property type="project" value="InterPro"/>
</dbReference>
<evidence type="ECO:0000256" key="1">
    <source>
        <dbReference type="ARBA" id="ARBA00022679"/>
    </source>
</evidence>